<feature type="compositionally biased region" description="Acidic residues" evidence="4">
    <location>
        <begin position="589"/>
        <end position="599"/>
    </location>
</feature>
<dbReference type="PROSITE" id="PS50600">
    <property type="entry name" value="ULP_PROTEASE"/>
    <property type="match status" value="1"/>
</dbReference>
<dbReference type="EMBL" id="BFEA01000213">
    <property type="protein sequence ID" value="GBG74925.1"/>
    <property type="molecule type" value="Genomic_DNA"/>
</dbReference>
<dbReference type="InterPro" id="IPR041078">
    <property type="entry name" value="Plavaka"/>
</dbReference>
<accession>A0A388KXZ6</accession>
<comment type="caution">
    <text evidence="6">The sequence shown here is derived from an EMBL/GenBank/DDBJ whole genome shotgun (WGS) entry which is preliminary data.</text>
</comment>
<dbReference type="Proteomes" id="UP000265515">
    <property type="component" value="Unassembled WGS sequence"/>
</dbReference>
<feature type="region of interest" description="Disordered" evidence="4">
    <location>
        <begin position="589"/>
        <end position="701"/>
    </location>
</feature>
<evidence type="ECO:0000313" key="7">
    <source>
        <dbReference type="Proteomes" id="UP000265515"/>
    </source>
</evidence>
<evidence type="ECO:0000259" key="5">
    <source>
        <dbReference type="PROSITE" id="PS50600"/>
    </source>
</evidence>
<sequence length="701" mass="78991">MSMSAAQARTTLKEVMQYVEEGIHYDDDGELELLTERVPSYFEVRVNIRASIAANGEESLRARMLLARFTEARDLRVDDSVDTGAYSLRKVVGWMCTEGMSAEGNVDMTKQQQGGTYTAGDFKKMLMTQARKWRMLVEDSNDELKSGATEILLLSRLKDIPQAPPQDFQDLPVIIANGVEYVLLDQLVDFMQKSPQDRNVIHEALHDVTEQALAGKDLVNYKVRTVEEDVIYGTLLWDGIFMEALHRLTIATSDVDRKRSREEGCKLIAREADVALQAADGHTSSGEEIDRTVSFVRGSIITSAKEASHDGIMVTTERFGEITVHPFVMNYIQDYPERSALATVEFGVCPTCTVSKDDLDVIADFTNCRRSQTLETQLAADCFNSGDNDIHRAAEARMSKLDMHKHVQENGLWGFYRGPHGDDLELDYHLALQPDRGNRSTGMTAEAGKRPKRVDEQHLFPFTWKSRRHAISITKRDVLRLGAKQWLNDNVIDMYLQSVYDEHFPDGDNMTLHVCTSFWYPAVIANQKVYVAKAGWQGRIKSTSPKLRRISNELRTTSVVLIHVNHENHWKLLLLLNVDQFFGTQEEDEVENFAEEMSEEVEHERMQERGEGDNSDGHHDVDAEESDPEGEEAEGEDRSEEGGEAEEGNSEDEEREITSAENSAQCGTDEKKGGAPETSSNDKQIVERENVPLQGKMKGAL</sequence>
<dbReference type="InterPro" id="IPR038765">
    <property type="entry name" value="Papain-like_cys_pep_sf"/>
</dbReference>
<gene>
    <name evidence="6" type="ORF">CBR_g19439</name>
</gene>
<organism evidence="6 7">
    <name type="scientific">Chara braunii</name>
    <name type="common">Braun's stonewort</name>
    <dbReference type="NCBI Taxonomy" id="69332"/>
    <lineage>
        <taxon>Eukaryota</taxon>
        <taxon>Viridiplantae</taxon>
        <taxon>Streptophyta</taxon>
        <taxon>Charophyceae</taxon>
        <taxon>Charales</taxon>
        <taxon>Characeae</taxon>
        <taxon>Chara</taxon>
    </lineage>
</organism>
<dbReference type="SUPFAM" id="SSF54001">
    <property type="entry name" value="Cysteine proteinases"/>
    <property type="match status" value="1"/>
</dbReference>
<dbReference type="Gene3D" id="3.40.395.10">
    <property type="entry name" value="Adenoviral Proteinase, Chain A"/>
    <property type="match status" value="1"/>
</dbReference>
<evidence type="ECO:0000256" key="3">
    <source>
        <dbReference type="ARBA" id="ARBA00022801"/>
    </source>
</evidence>
<feature type="domain" description="Ubiquitin-like protease family profile" evidence="5">
    <location>
        <begin position="471"/>
        <end position="677"/>
    </location>
</feature>
<dbReference type="InterPro" id="IPR003653">
    <property type="entry name" value="Peptidase_C48_C"/>
</dbReference>
<evidence type="ECO:0000313" key="6">
    <source>
        <dbReference type="EMBL" id="GBG74925.1"/>
    </source>
</evidence>
<dbReference type="Gramene" id="GBG74925">
    <property type="protein sequence ID" value="GBG74925"/>
    <property type="gene ID" value="CBR_g19439"/>
</dbReference>
<dbReference type="GO" id="GO:0008234">
    <property type="term" value="F:cysteine-type peptidase activity"/>
    <property type="evidence" value="ECO:0007669"/>
    <property type="project" value="InterPro"/>
</dbReference>
<keyword evidence="3" id="KW-0378">Hydrolase</keyword>
<dbReference type="AlphaFoldDB" id="A0A388KXZ6"/>
<dbReference type="Pfam" id="PF18759">
    <property type="entry name" value="Plavaka"/>
    <property type="match status" value="1"/>
</dbReference>
<feature type="compositionally biased region" description="Acidic residues" evidence="4">
    <location>
        <begin position="622"/>
        <end position="655"/>
    </location>
</feature>
<evidence type="ECO:0000256" key="2">
    <source>
        <dbReference type="ARBA" id="ARBA00022670"/>
    </source>
</evidence>
<comment type="similarity">
    <text evidence="1">Belongs to the peptidase C48 family.</text>
</comment>
<keyword evidence="2" id="KW-0645">Protease</keyword>
<keyword evidence="7" id="KW-1185">Reference proteome</keyword>
<name>A0A388KXZ6_CHABU</name>
<evidence type="ECO:0000256" key="4">
    <source>
        <dbReference type="SAM" id="MobiDB-lite"/>
    </source>
</evidence>
<dbReference type="Pfam" id="PF02902">
    <property type="entry name" value="Peptidase_C48"/>
    <property type="match status" value="1"/>
</dbReference>
<feature type="compositionally biased region" description="Basic and acidic residues" evidence="4">
    <location>
        <begin position="600"/>
        <end position="621"/>
    </location>
</feature>
<proteinExistence type="inferred from homology"/>
<evidence type="ECO:0000256" key="1">
    <source>
        <dbReference type="ARBA" id="ARBA00005234"/>
    </source>
</evidence>
<dbReference type="GO" id="GO:0006508">
    <property type="term" value="P:proteolysis"/>
    <property type="evidence" value="ECO:0007669"/>
    <property type="project" value="UniProtKB-KW"/>
</dbReference>
<protein>
    <recommendedName>
        <fullName evidence="5">Ubiquitin-like protease family profile domain-containing protein</fullName>
    </recommendedName>
</protein>
<reference evidence="6 7" key="1">
    <citation type="journal article" date="2018" name="Cell">
        <title>The Chara Genome: Secondary Complexity and Implications for Plant Terrestrialization.</title>
        <authorList>
            <person name="Nishiyama T."/>
            <person name="Sakayama H."/>
            <person name="Vries J.D."/>
            <person name="Buschmann H."/>
            <person name="Saint-Marcoux D."/>
            <person name="Ullrich K.K."/>
            <person name="Haas F.B."/>
            <person name="Vanderstraeten L."/>
            <person name="Becker D."/>
            <person name="Lang D."/>
            <person name="Vosolsobe S."/>
            <person name="Rombauts S."/>
            <person name="Wilhelmsson P.K.I."/>
            <person name="Janitza P."/>
            <person name="Kern R."/>
            <person name="Heyl A."/>
            <person name="Rumpler F."/>
            <person name="Villalobos L.I.A.C."/>
            <person name="Clay J.M."/>
            <person name="Skokan R."/>
            <person name="Toyoda A."/>
            <person name="Suzuki Y."/>
            <person name="Kagoshima H."/>
            <person name="Schijlen E."/>
            <person name="Tajeshwar N."/>
            <person name="Catarino B."/>
            <person name="Hetherington A.J."/>
            <person name="Saltykova A."/>
            <person name="Bonnot C."/>
            <person name="Breuninger H."/>
            <person name="Symeonidi A."/>
            <person name="Radhakrishnan G.V."/>
            <person name="Van Nieuwerburgh F."/>
            <person name="Deforce D."/>
            <person name="Chang C."/>
            <person name="Karol K.G."/>
            <person name="Hedrich R."/>
            <person name="Ulvskov P."/>
            <person name="Glockner G."/>
            <person name="Delwiche C.F."/>
            <person name="Petrasek J."/>
            <person name="Van de Peer Y."/>
            <person name="Friml J."/>
            <person name="Beilby M."/>
            <person name="Dolan L."/>
            <person name="Kohara Y."/>
            <person name="Sugano S."/>
            <person name="Fujiyama A."/>
            <person name="Delaux P.-M."/>
            <person name="Quint M."/>
            <person name="TheiBen G."/>
            <person name="Hagemann M."/>
            <person name="Harholt J."/>
            <person name="Dunand C."/>
            <person name="Zachgo S."/>
            <person name="Langdale J."/>
            <person name="Maumus F."/>
            <person name="Straeten D.V.D."/>
            <person name="Gould S.B."/>
            <person name="Rensing S.A."/>
        </authorList>
    </citation>
    <scope>NUCLEOTIDE SEQUENCE [LARGE SCALE GENOMIC DNA]</scope>
    <source>
        <strain evidence="6 7">S276</strain>
    </source>
</reference>